<evidence type="ECO:0000313" key="6">
    <source>
        <dbReference type="EMBL" id="TBL68595.1"/>
    </source>
</evidence>
<keyword evidence="3" id="KW-0378">Hydrolase</keyword>
<dbReference type="PANTHER" id="PTHR42693:SF53">
    <property type="entry name" value="ENDO-4-O-SULFATASE"/>
    <property type="match status" value="1"/>
</dbReference>
<dbReference type="GO" id="GO:0004065">
    <property type="term" value="F:arylsulfatase activity"/>
    <property type="evidence" value="ECO:0007669"/>
    <property type="project" value="TreeGrafter"/>
</dbReference>
<dbReference type="Proteomes" id="UP000293142">
    <property type="component" value="Unassembled WGS sequence"/>
</dbReference>
<evidence type="ECO:0000256" key="1">
    <source>
        <dbReference type="ARBA" id="ARBA00008779"/>
    </source>
</evidence>
<dbReference type="Pfam" id="PF00884">
    <property type="entry name" value="Sulfatase"/>
    <property type="match status" value="1"/>
</dbReference>
<dbReference type="InterPro" id="IPR024607">
    <property type="entry name" value="Sulfatase_CS"/>
</dbReference>
<keyword evidence="7" id="KW-1185">Reference proteome</keyword>
<organism evidence="6 7">
    <name type="scientific">Paenibacillus thalictri</name>
    <dbReference type="NCBI Taxonomy" id="2527873"/>
    <lineage>
        <taxon>Bacteria</taxon>
        <taxon>Bacillati</taxon>
        <taxon>Bacillota</taxon>
        <taxon>Bacilli</taxon>
        <taxon>Bacillales</taxon>
        <taxon>Paenibacillaceae</taxon>
        <taxon>Paenibacillus</taxon>
    </lineage>
</organism>
<evidence type="ECO:0000256" key="4">
    <source>
        <dbReference type="ARBA" id="ARBA00022837"/>
    </source>
</evidence>
<keyword evidence="2" id="KW-0479">Metal-binding</keyword>
<dbReference type="RefSeq" id="WP_131018761.1">
    <property type="nucleotide sequence ID" value="NZ_SIRE01000043.1"/>
</dbReference>
<dbReference type="OrthoDB" id="9762324at2"/>
<dbReference type="AlphaFoldDB" id="A0A4Q9DEN2"/>
<dbReference type="InterPro" id="IPR050738">
    <property type="entry name" value="Sulfatase"/>
</dbReference>
<dbReference type="InterPro" id="IPR000917">
    <property type="entry name" value="Sulfatase_N"/>
</dbReference>
<protein>
    <submittedName>
        <fullName evidence="6">DUF229 domain-containing protein</fullName>
    </submittedName>
</protein>
<evidence type="ECO:0000256" key="3">
    <source>
        <dbReference type="ARBA" id="ARBA00022801"/>
    </source>
</evidence>
<comment type="caution">
    <text evidence="6">The sequence shown here is derived from an EMBL/GenBank/DDBJ whole genome shotgun (WGS) entry which is preliminary data.</text>
</comment>
<feature type="domain" description="Sulfatase N-terminal" evidence="5">
    <location>
        <begin position="6"/>
        <end position="335"/>
    </location>
</feature>
<dbReference type="PANTHER" id="PTHR42693">
    <property type="entry name" value="ARYLSULFATASE FAMILY MEMBER"/>
    <property type="match status" value="1"/>
</dbReference>
<proteinExistence type="inferred from homology"/>
<dbReference type="GO" id="GO:0046872">
    <property type="term" value="F:metal ion binding"/>
    <property type="evidence" value="ECO:0007669"/>
    <property type="project" value="UniProtKB-KW"/>
</dbReference>
<evidence type="ECO:0000256" key="2">
    <source>
        <dbReference type="ARBA" id="ARBA00022723"/>
    </source>
</evidence>
<dbReference type="Gene3D" id="3.30.1120.10">
    <property type="match status" value="1"/>
</dbReference>
<name>A0A4Q9DEN2_9BACL</name>
<gene>
    <name evidence="6" type="ORF">EYB31_37570</name>
</gene>
<sequence length="460" mass="52009">MAAKRPNLLFVFPDQWRKMAVGCSNDDPVYTQNIDRFAAESVTLDHAISCFPLCSPNRAVMLTGRFPLSTGVTGNCKPGLTLKLNDDELTIGNMLQKEGYRTGYIGKWHLDLPERSLNPEPPSGAVHWDAYIPPGPRRFGFDFWHAYNANDKHMSPHYWQDTHERIAPGEWSTKHETDVAIQFLRDQPADQPFCLVVSWNPPHQPFEQVPDEYKAMYADQPGYIRPNVQGDGLEQAERHMKDYFAAVTGTDREFGRLLEALEEAGLAEDTIVVLTSDHGETMGAHGWMEHKNIWYEESIAVPFFIRYPSGLGPRTDSVLFNSADIVPTLLGLMGVQPTEPGRIQGTDHSGLLRGEAAARPNSTFICHYPGDVDEHKQAQEEGWNINAYGWRGVRTARYTYVAEKRVGDRAVRRLMYDNELDPYQMSPVLLDGPPRESIAAELESELRSWLRQAGDDFCLE</sequence>
<keyword evidence="4" id="KW-0106">Calcium</keyword>
<evidence type="ECO:0000259" key="5">
    <source>
        <dbReference type="Pfam" id="PF00884"/>
    </source>
</evidence>
<dbReference type="Gene3D" id="3.40.720.10">
    <property type="entry name" value="Alkaline Phosphatase, subunit A"/>
    <property type="match status" value="1"/>
</dbReference>
<reference evidence="6 7" key="1">
    <citation type="submission" date="2019-02" db="EMBL/GenBank/DDBJ databases">
        <title>Paenibacillus sp. nov., isolated from surface-sterilized tissue of Thalictrum simplex L.</title>
        <authorList>
            <person name="Tuo L."/>
        </authorList>
    </citation>
    <scope>NUCLEOTIDE SEQUENCE [LARGE SCALE GENOMIC DNA]</scope>
    <source>
        <strain evidence="6 7">N2SHLJ1</strain>
    </source>
</reference>
<dbReference type="PROSITE" id="PS00149">
    <property type="entry name" value="SULFATASE_2"/>
    <property type="match status" value="1"/>
</dbReference>
<dbReference type="EMBL" id="SIRE01000043">
    <property type="protein sequence ID" value="TBL68595.1"/>
    <property type="molecule type" value="Genomic_DNA"/>
</dbReference>
<dbReference type="SUPFAM" id="SSF53649">
    <property type="entry name" value="Alkaline phosphatase-like"/>
    <property type="match status" value="1"/>
</dbReference>
<evidence type="ECO:0000313" key="7">
    <source>
        <dbReference type="Proteomes" id="UP000293142"/>
    </source>
</evidence>
<dbReference type="CDD" id="cd16034">
    <property type="entry name" value="sulfatase_like"/>
    <property type="match status" value="1"/>
</dbReference>
<accession>A0A4Q9DEN2</accession>
<dbReference type="InterPro" id="IPR017850">
    <property type="entry name" value="Alkaline_phosphatase_core_sf"/>
</dbReference>
<comment type="similarity">
    <text evidence="1">Belongs to the sulfatase family.</text>
</comment>